<name>A0A7C0YEF4_9BACT</name>
<evidence type="ECO:0000256" key="1">
    <source>
        <dbReference type="ARBA" id="ARBA00011643"/>
    </source>
</evidence>
<proteinExistence type="predicted"/>
<sequence length="122" mass="13424">MKLKEIAELVDAEFLNLPEKADEEVHTACAADLLSDVLAMRGEAALLITGEAAPQVVRVAGVMNMRAILYVRGKKPQRKDIVKWATQRGIVLLSTPLSTFETCGRLYVKGMRCSESSEIEFA</sequence>
<feature type="domain" description="DRTGG" evidence="2">
    <location>
        <begin position="5"/>
        <end position="105"/>
    </location>
</feature>
<protein>
    <recommendedName>
        <fullName evidence="2">DRTGG domain-containing protein</fullName>
    </recommendedName>
</protein>
<dbReference type="InterPro" id="IPR010766">
    <property type="entry name" value="DRTGG"/>
</dbReference>
<gene>
    <name evidence="3" type="ORF">ENF32_06100</name>
</gene>
<accession>A0A7C0YEF4</accession>
<dbReference type="Gene3D" id="3.40.1390.20">
    <property type="entry name" value="HprK N-terminal domain-like"/>
    <property type="match status" value="1"/>
</dbReference>
<organism evidence="3">
    <name type="scientific">Thermosulfidibacter takaii</name>
    <dbReference type="NCBI Taxonomy" id="412593"/>
    <lineage>
        <taxon>Bacteria</taxon>
        <taxon>Pseudomonadati</taxon>
        <taxon>Thermosulfidibacterota</taxon>
        <taxon>Thermosulfidibacteria</taxon>
        <taxon>Thermosulfidibacterales</taxon>
        <taxon>Thermosulfidibacteraceae</taxon>
    </lineage>
</organism>
<dbReference type="EMBL" id="DQWS01000229">
    <property type="protein sequence ID" value="HDD53620.1"/>
    <property type="molecule type" value="Genomic_DNA"/>
</dbReference>
<dbReference type="SUPFAM" id="SSF75138">
    <property type="entry name" value="HprK N-terminal domain-like"/>
    <property type="match status" value="1"/>
</dbReference>
<dbReference type="InterPro" id="IPR028979">
    <property type="entry name" value="Ser_kin/Pase_Hpr-like_N_sf"/>
</dbReference>
<reference evidence="3" key="1">
    <citation type="journal article" date="2020" name="mSystems">
        <title>Genome- and Community-Level Interaction Insights into Carbon Utilization and Element Cycling Functions of Hydrothermarchaeota in Hydrothermal Sediment.</title>
        <authorList>
            <person name="Zhou Z."/>
            <person name="Liu Y."/>
            <person name="Xu W."/>
            <person name="Pan J."/>
            <person name="Luo Z.H."/>
            <person name="Li M."/>
        </authorList>
    </citation>
    <scope>NUCLEOTIDE SEQUENCE [LARGE SCALE GENOMIC DNA]</scope>
    <source>
        <strain evidence="3">HyVt-115</strain>
    </source>
</reference>
<dbReference type="AlphaFoldDB" id="A0A7C0YEF4"/>
<dbReference type="Pfam" id="PF07085">
    <property type="entry name" value="DRTGG"/>
    <property type="match status" value="1"/>
</dbReference>
<dbReference type="Proteomes" id="UP000885690">
    <property type="component" value="Unassembled WGS sequence"/>
</dbReference>
<comment type="caution">
    <text evidence="3">The sequence shown here is derived from an EMBL/GenBank/DDBJ whole genome shotgun (WGS) entry which is preliminary data.</text>
</comment>
<comment type="subunit">
    <text evidence="1">Homohexamer.</text>
</comment>
<evidence type="ECO:0000313" key="3">
    <source>
        <dbReference type="EMBL" id="HDD53620.1"/>
    </source>
</evidence>
<evidence type="ECO:0000259" key="2">
    <source>
        <dbReference type="Pfam" id="PF07085"/>
    </source>
</evidence>